<keyword evidence="8" id="KW-0819">tRNA processing</keyword>
<dbReference type="Gene3D" id="2.40.50.140">
    <property type="entry name" value="Nucleic acid-binding proteins"/>
    <property type="match status" value="1"/>
</dbReference>
<feature type="domain" description="S1 motif" evidence="17">
    <location>
        <begin position="37"/>
        <end position="151"/>
    </location>
</feature>
<evidence type="ECO:0000256" key="14">
    <source>
        <dbReference type="ARBA" id="ARBA00022842"/>
    </source>
</evidence>
<dbReference type="NCBIfam" id="TIGR00757">
    <property type="entry name" value="RNaseEG"/>
    <property type="match status" value="1"/>
</dbReference>
<evidence type="ECO:0000256" key="6">
    <source>
        <dbReference type="ARBA" id="ARBA00022552"/>
    </source>
</evidence>
<keyword evidence="13 18" id="KW-0378">Hydrolase</keyword>
<reference evidence="18 19" key="1">
    <citation type="submission" date="2020-07" db="EMBL/GenBank/DDBJ databases">
        <title>Genomic Encyclopedia of Type Strains, Phase IV (KMG-IV): sequencing the most valuable type-strain genomes for metagenomic binning, comparative biology and taxonomic classification.</title>
        <authorList>
            <person name="Goeker M."/>
        </authorList>
    </citation>
    <scope>NUCLEOTIDE SEQUENCE [LARGE SCALE GENOMIC DNA]</scope>
    <source>
        <strain evidence="18 19">DSM 17721</strain>
    </source>
</reference>
<evidence type="ECO:0000256" key="5">
    <source>
        <dbReference type="ARBA" id="ARBA00022490"/>
    </source>
</evidence>
<evidence type="ECO:0000256" key="12">
    <source>
        <dbReference type="ARBA" id="ARBA00022759"/>
    </source>
</evidence>
<feature type="compositionally biased region" description="Acidic residues" evidence="16">
    <location>
        <begin position="92"/>
        <end position="104"/>
    </location>
</feature>
<dbReference type="InterPro" id="IPR019307">
    <property type="entry name" value="RNA-bd_AU-1/RNase_E/G"/>
</dbReference>
<dbReference type="GO" id="GO:0016787">
    <property type="term" value="F:hydrolase activity"/>
    <property type="evidence" value="ECO:0007669"/>
    <property type="project" value="UniProtKB-KW"/>
</dbReference>
<dbReference type="InterPro" id="IPR004659">
    <property type="entry name" value="RNase_E/G"/>
</dbReference>
<dbReference type="GO" id="GO:0005737">
    <property type="term" value="C:cytoplasm"/>
    <property type="evidence" value="ECO:0007669"/>
    <property type="project" value="UniProtKB-SubCell"/>
</dbReference>
<dbReference type="InterPro" id="IPR003029">
    <property type="entry name" value="S1_domain"/>
</dbReference>
<keyword evidence="12" id="KW-0255">Endonuclease</keyword>
<dbReference type="GO" id="GO:0004519">
    <property type="term" value="F:endonuclease activity"/>
    <property type="evidence" value="ECO:0007669"/>
    <property type="project" value="UniProtKB-KW"/>
</dbReference>
<dbReference type="RefSeq" id="WP_181549630.1">
    <property type="nucleotide sequence ID" value="NZ_JACDUS010000001.1"/>
</dbReference>
<evidence type="ECO:0000256" key="3">
    <source>
        <dbReference type="ARBA" id="ARBA00005663"/>
    </source>
</evidence>
<organism evidence="18 19">
    <name type="scientific">Desulfosalsimonas propionicica</name>
    <dbReference type="NCBI Taxonomy" id="332175"/>
    <lineage>
        <taxon>Bacteria</taxon>
        <taxon>Pseudomonadati</taxon>
        <taxon>Thermodesulfobacteriota</taxon>
        <taxon>Desulfobacteria</taxon>
        <taxon>Desulfobacterales</taxon>
        <taxon>Desulfosalsimonadaceae</taxon>
        <taxon>Desulfosalsimonas</taxon>
    </lineage>
</organism>
<evidence type="ECO:0000313" key="18">
    <source>
        <dbReference type="EMBL" id="MBA2879950.1"/>
    </source>
</evidence>
<gene>
    <name evidence="18" type="ORF">HNR65_000257</name>
</gene>
<dbReference type="PANTHER" id="PTHR30001">
    <property type="entry name" value="RIBONUCLEASE"/>
    <property type="match status" value="1"/>
</dbReference>
<evidence type="ECO:0000256" key="15">
    <source>
        <dbReference type="ARBA" id="ARBA00022884"/>
    </source>
</evidence>
<dbReference type="Pfam" id="PF10150">
    <property type="entry name" value="RNase_E_G"/>
    <property type="match status" value="1"/>
</dbReference>
<feature type="region of interest" description="Disordered" evidence="16">
    <location>
        <begin position="92"/>
        <end position="121"/>
    </location>
</feature>
<dbReference type="GO" id="GO:0008033">
    <property type="term" value="P:tRNA processing"/>
    <property type="evidence" value="ECO:0007669"/>
    <property type="project" value="UniProtKB-KW"/>
</dbReference>
<keyword evidence="9" id="KW-0540">Nuclease</keyword>
<evidence type="ECO:0000313" key="19">
    <source>
        <dbReference type="Proteomes" id="UP000525298"/>
    </source>
</evidence>
<dbReference type="GO" id="GO:0046872">
    <property type="term" value="F:metal ion binding"/>
    <property type="evidence" value="ECO:0007669"/>
    <property type="project" value="UniProtKB-KW"/>
</dbReference>
<accession>A0A7W0HJ96</accession>
<evidence type="ECO:0000256" key="16">
    <source>
        <dbReference type="SAM" id="MobiDB-lite"/>
    </source>
</evidence>
<proteinExistence type="inferred from homology"/>
<dbReference type="SUPFAM" id="SSF50249">
    <property type="entry name" value="Nucleic acid-binding proteins"/>
    <property type="match status" value="1"/>
</dbReference>
<evidence type="ECO:0000256" key="8">
    <source>
        <dbReference type="ARBA" id="ARBA00022694"/>
    </source>
</evidence>
<comment type="similarity">
    <text evidence="3">Belongs to the RNase E/G family. RNase G subfamily.</text>
</comment>
<keyword evidence="5" id="KW-0963">Cytoplasm</keyword>
<dbReference type="CDD" id="cd04453">
    <property type="entry name" value="S1_RNase_E"/>
    <property type="match status" value="1"/>
</dbReference>
<keyword evidence="11" id="KW-0699">rRNA-binding</keyword>
<evidence type="ECO:0000256" key="11">
    <source>
        <dbReference type="ARBA" id="ARBA00022730"/>
    </source>
</evidence>
<keyword evidence="15" id="KW-0694">RNA-binding</keyword>
<protein>
    <recommendedName>
        <fullName evidence="4">Ribonuclease G</fullName>
    </recommendedName>
</protein>
<dbReference type="EMBL" id="JACDUS010000001">
    <property type="protein sequence ID" value="MBA2879950.1"/>
    <property type="molecule type" value="Genomic_DNA"/>
</dbReference>
<keyword evidence="10" id="KW-0479">Metal-binding</keyword>
<sequence length="524" mass="59430">MDKELIINALGPEIRVALMENNALVEIYVERQDEANISGNIYKGRIQRVLPGMQAAFVEAGLKQAAFIYVDEVLNGRNPPPEGMYIKNENEYAEEDESQAEEESGPISGRGTGAAPEGRPPIEQMLKEGQELLVQVARSPIGSKGARLTTYISLPGRFLVLMPTVDHLGISRRIADEAERTRLRELVESMRTHPYGYIVRTAAEGVSADVLAQDMEFLNNLWNDIQQRYQEVSAPSMLHQELTVTLRCVRDLLAHEADRVIIDAPAVYKTVKQFIQKFMPRLKNSVSLYTGEEPIFDAYNLEVDVQRALKKKVWLKCGGYIVIEITEALVAIDVNTGRYVGKRNFAETILKTNLEAVKEIAYQIRLRNLGGIIILDFIDMESKADQEKVYNTLKEALSRDKAKTNVLPMSDMGLIQMTRKRVVKSLPRMMCEPCFYCEGEGMLLSRRSICYNVFRDVRRQGAETRPSKIQIKVHPVIADLLLGQESSLISDLEEQVNRQICIYPQRDYHLEQYEITEVLEDGLN</sequence>
<keyword evidence="19" id="KW-1185">Reference proteome</keyword>
<evidence type="ECO:0000259" key="17">
    <source>
        <dbReference type="SMART" id="SM00316"/>
    </source>
</evidence>
<dbReference type="GO" id="GO:0006364">
    <property type="term" value="P:rRNA processing"/>
    <property type="evidence" value="ECO:0007669"/>
    <property type="project" value="UniProtKB-KW"/>
</dbReference>
<name>A0A7W0HJ96_9BACT</name>
<evidence type="ECO:0000256" key="10">
    <source>
        <dbReference type="ARBA" id="ARBA00022723"/>
    </source>
</evidence>
<dbReference type="Gene3D" id="3.40.1260.20">
    <property type="entry name" value="Ribonuclease E, catalytic domain"/>
    <property type="match status" value="1"/>
</dbReference>
<comment type="cofactor">
    <cofactor evidence="1">
        <name>Mg(2+)</name>
        <dbReference type="ChEBI" id="CHEBI:18420"/>
    </cofactor>
</comment>
<dbReference type="Pfam" id="PF20833">
    <property type="entry name" value="RNase_E_G_Thio"/>
    <property type="match status" value="1"/>
</dbReference>
<dbReference type="InterPro" id="IPR012340">
    <property type="entry name" value="NA-bd_OB-fold"/>
</dbReference>
<evidence type="ECO:0000256" key="9">
    <source>
        <dbReference type="ARBA" id="ARBA00022722"/>
    </source>
</evidence>
<keyword evidence="7" id="KW-0820">tRNA-binding</keyword>
<evidence type="ECO:0000256" key="2">
    <source>
        <dbReference type="ARBA" id="ARBA00004496"/>
    </source>
</evidence>
<evidence type="ECO:0000256" key="7">
    <source>
        <dbReference type="ARBA" id="ARBA00022555"/>
    </source>
</evidence>
<evidence type="ECO:0000256" key="1">
    <source>
        <dbReference type="ARBA" id="ARBA00001946"/>
    </source>
</evidence>
<comment type="caution">
    <text evidence="18">The sequence shown here is derived from an EMBL/GenBank/DDBJ whole genome shotgun (WGS) entry which is preliminary data.</text>
</comment>
<dbReference type="SMART" id="SM00316">
    <property type="entry name" value="S1"/>
    <property type="match status" value="1"/>
</dbReference>
<dbReference type="GO" id="GO:0000049">
    <property type="term" value="F:tRNA binding"/>
    <property type="evidence" value="ECO:0007669"/>
    <property type="project" value="UniProtKB-KW"/>
</dbReference>
<dbReference type="Proteomes" id="UP000525298">
    <property type="component" value="Unassembled WGS sequence"/>
</dbReference>
<evidence type="ECO:0000256" key="13">
    <source>
        <dbReference type="ARBA" id="ARBA00022801"/>
    </source>
</evidence>
<dbReference type="GO" id="GO:0019843">
    <property type="term" value="F:rRNA binding"/>
    <property type="evidence" value="ECO:0007669"/>
    <property type="project" value="UniProtKB-KW"/>
</dbReference>
<dbReference type="AlphaFoldDB" id="A0A7W0HJ96"/>
<dbReference type="InterPro" id="IPR048583">
    <property type="entry name" value="RNase_E_G_thioredoxin-like"/>
</dbReference>
<dbReference type="GO" id="GO:0004540">
    <property type="term" value="F:RNA nuclease activity"/>
    <property type="evidence" value="ECO:0007669"/>
    <property type="project" value="InterPro"/>
</dbReference>
<comment type="subcellular location">
    <subcellularLocation>
        <location evidence="2">Cytoplasm</location>
    </subcellularLocation>
</comment>
<dbReference type="PANTHER" id="PTHR30001:SF0">
    <property type="entry name" value="RIBONUCLEASE G"/>
    <property type="match status" value="1"/>
</dbReference>
<keyword evidence="14" id="KW-0460">Magnesium</keyword>
<evidence type="ECO:0000256" key="4">
    <source>
        <dbReference type="ARBA" id="ARBA00017719"/>
    </source>
</evidence>
<keyword evidence="6" id="KW-0698">rRNA processing</keyword>